<dbReference type="InterPro" id="IPR003593">
    <property type="entry name" value="AAA+_ATPase"/>
</dbReference>
<reference evidence="7 8" key="1">
    <citation type="submission" date="2023-04" db="EMBL/GenBank/DDBJ databases">
        <title>Marinobulbifer ophiurae gen. nov., sp. Nov., isolate from tissue of brittle star Ophioplocus japonicus.</title>
        <authorList>
            <person name="Kawano K."/>
            <person name="Sawayama S."/>
            <person name="Nakagawa S."/>
        </authorList>
    </citation>
    <scope>NUCLEOTIDE SEQUENCE [LARGE SCALE GENOMIC DNA]</scope>
    <source>
        <strain evidence="7 8">NKW57</strain>
    </source>
</reference>
<dbReference type="InterPro" id="IPR050334">
    <property type="entry name" value="Molybdenum_import_ModC"/>
</dbReference>
<dbReference type="RefSeq" id="WP_285764346.1">
    <property type="nucleotide sequence ID" value="NZ_BSYJ01000004.1"/>
</dbReference>
<dbReference type="PROSITE" id="PS00211">
    <property type="entry name" value="ABC_TRANSPORTER_1"/>
    <property type="match status" value="1"/>
</dbReference>
<dbReference type="Proteomes" id="UP001224392">
    <property type="component" value="Unassembled WGS sequence"/>
</dbReference>
<dbReference type="PROSITE" id="PS51866">
    <property type="entry name" value="MOP"/>
    <property type="match status" value="1"/>
</dbReference>
<dbReference type="EMBL" id="BSYJ01000004">
    <property type="protein sequence ID" value="GMG87724.1"/>
    <property type="molecule type" value="Genomic_DNA"/>
</dbReference>
<dbReference type="InterPro" id="IPR004606">
    <property type="entry name" value="Mop_domain"/>
</dbReference>
<sequence>MAGQLSATGKAAFTLEAVVAGGLVVEQLVTTLNAAKPWQLALPASGIVGLTGPSGGGKSTLLAALAGQRSCSGVVEFAGRTWQNGRSGIPAHKRDMSLGFQDSRLFSGQTVAQNLALAHRYSRRPLDSGARTQLQADFGIQHLLQSPVEQLSGGEAQRVALLRQLFHNAALQLFDEPLAAVDQALVIRRLLPTLRAFWERHPALVLWTSHNFNEIQLLADRCLWMENAALTGPLRLQDVARRLQFGDFGHTCYSRVEALVVGQQGGMLELSLGGHKLFADRVTGDYARGQSVAFLLESGDISLSLEWPGLSSILNCLPVTLVGRQALDDGRVRLQLRSGTQDFQADISCLSFERLGLHDGGQYFAQFKAGSLAGL</sequence>
<proteinExistence type="predicted"/>
<name>A0ABQ6M085_9GAMM</name>
<dbReference type="InterPro" id="IPR003439">
    <property type="entry name" value="ABC_transporter-like_ATP-bd"/>
</dbReference>
<dbReference type="SMART" id="SM00382">
    <property type="entry name" value="AAA"/>
    <property type="match status" value="1"/>
</dbReference>
<dbReference type="SUPFAM" id="SSF50331">
    <property type="entry name" value="MOP-like"/>
    <property type="match status" value="1"/>
</dbReference>
<dbReference type="InterPro" id="IPR008995">
    <property type="entry name" value="Mo/tungstate-bd_C_term_dom"/>
</dbReference>
<dbReference type="Gene3D" id="2.40.50.100">
    <property type="match status" value="1"/>
</dbReference>
<dbReference type="SUPFAM" id="SSF52540">
    <property type="entry name" value="P-loop containing nucleoside triphosphate hydrolases"/>
    <property type="match status" value="1"/>
</dbReference>
<evidence type="ECO:0000313" key="8">
    <source>
        <dbReference type="Proteomes" id="UP001224392"/>
    </source>
</evidence>
<evidence type="ECO:0000259" key="6">
    <source>
        <dbReference type="PROSITE" id="PS51866"/>
    </source>
</evidence>
<accession>A0ABQ6M085</accession>
<dbReference type="InterPro" id="IPR027417">
    <property type="entry name" value="P-loop_NTPase"/>
</dbReference>
<dbReference type="PROSITE" id="PS50893">
    <property type="entry name" value="ABC_TRANSPORTER_2"/>
    <property type="match status" value="1"/>
</dbReference>
<keyword evidence="1" id="KW-0813">Transport</keyword>
<comment type="caution">
    <text evidence="7">The sequence shown here is derived from an EMBL/GenBank/DDBJ whole genome shotgun (WGS) entry which is preliminary data.</text>
</comment>
<keyword evidence="4" id="KW-0500">Molybdenum</keyword>
<evidence type="ECO:0000313" key="7">
    <source>
        <dbReference type="EMBL" id="GMG87724.1"/>
    </source>
</evidence>
<evidence type="ECO:0000259" key="5">
    <source>
        <dbReference type="PROSITE" id="PS50893"/>
    </source>
</evidence>
<evidence type="ECO:0000256" key="3">
    <source>
        <dbReference type="ARBA" id="ARBA00022840"/>
    </source>
</evidence>
<dbReference type="PANTHER" id="PTHR43514:SF4">
    <property type="entry name" value="ABC TRANSPORTER I FAMILY MEMBER 10"/>
    <property type="match status" value="1"/>
</dbReference>
<dbReference type="InterPro" id="IPR017871">
    <property type="entry name" value="ABC_transporter-like_CS"/>
</dbReference>
<gene>
    <name evidence="7" type="primary">modC</name>
    <name evidence="7" type="ORF">MNKW57_20450</name>
</gene>
<dbReference type="Gene3D" id="3.40.50.300">
    <property type="entry name" value="P-loop containing nucleotide triphosphate hydrolases"/>
    <property type="match status" value="1"/>
</dbReference>
<dbReference type="GO" id="GO:0005524">
    <property type="term" value="F:ATP binding"/>
    <property type="evidence" value="ECO:0007669"/>
    <property type="project" value="UniProtKB-KW"/>
</dbReference>
<evidence type="ECO:0000256" key="4">
    <source>
        <dbReference type="PROSITE-ProRule" id="PRU01213"/>
    </source>
</evidence>
<organism evidence="7 8">
    <name type="scientific">Biformimicrobium ophioploci</name>
    <dbReference type="NCBI Taxonomy" id="3036711"/>
    <lineage>
        <taxon>Bacteria</taxon>
        <taxon>Pseudomonadati</taxon>
        <taxon>Pseudomonadota</taxon>
        <taxon>Gammaproteobacteria</taxon>
        <taxon>Cellvibrionales</taxon>
        <taxon>Microbulbiferaceae</taxon>
        <taxon>Biformimicrobium</taxon>
    </lineage>
</organism>
<dbReference type="PANTHER" id="PTHR43514">
    <property type="entry name" value="ABC TRANSPORTER I FAMILY MEMBER 10"/>
    <property type="match status" value="1"/>
</dbReference>
<keyword evidence="2" id="KW-0547">Nucleotide-binding</keyword>
<keyword evidence="8" id="KW-1185">Reference proteome</keyword>
<protein>
    <submittedName>
        <fullName evidence="7">Molybdenum ABC transporter ATP-binding protein</fullName>
    </submittedName>
</protein>
<keyword evidence="3 7" id="KW-0067">ATP-binding</keyword>
<feature type="domain" description="ABC transporter" evidence="5">
    <location>
        <begin position="13"/>
        <end position="252"/>
    </location>
</feature>
<feature type="domain" description="Mop" evidence="6">
    <location>
        <begin position="310"/>
        <end position="375"/>
    </location>
</feature>
<evidence type="ECO:0000256" key="1">
    <source>
        <dbReference type="ARBA" id="ARBA00022448"/>
    </source>
</evidence>
<evidence type="ECO:0000256" key="2">
    <source>
        <dbReference type="ARBA" id="ARBA00022741"/>
    </source>
</evidence>
<dbReference type="Pfam" id="PF00005">
    <property type="entry name" value="ABC_tran"/>
    <property type="match status" value="1"/>
</dbReference>